<dbReference type="PANTHER" id="PTHR18640">
    <property type="entry name" value="SOLUTE CARRIER FAMILY 10 MEMBER 7"/>
    <property type="match status" value="1"/>
</dbReference>
<dbReference type="InterPro" id="IPR016833">
    <property type="entry name" value="Put_Na-Bile_cotransptr"/>
</dbReference>
<name>A0A8S1JCB8_9CHLO</name>
<feature type="transmembrane region" description="Helical" evidence="2">
    <location>
        <begin position="60"/>
        <end position="80"/>
    </location>
</feature>
<evidence type="ECO:0000313" key="3">
    <source>
        <dbReference type="EMBL" id="CAD7701282.1"/>
    </source>
</evidence>
<feature type="transmembrane region" description="Helical" evidence="2">
    <location>
        <begin position="27"/>
        <end position="48"/>
    </location>
</feature>
<dbReference type="Proteomes" id="UP000708148">
    <property type="component" value="Unassembled WGS sequence"/>
</dbReference>
<keyword evidence="2" id="KW-0812">Transmembrane</keyword>
<evidence type="ECO:0000256" key="2">
    <source>
        <dbReference type="SAM" id="Phobius"/>
    </source>
</evidence>
<dbReference type="PANTHER" id="PTHR18640:SF14">
    <property type="entry name" value="SODIUM BILE ACID SYMPORTER FAMILY"/>
    <property type="match status" value="1"/>
</dbReference>
<keyword evidence="2" id="KW-0472">Membrane</keyword>
<feature type="transmembrane region" description="Helical" evidence="2">
    <location>
        <begin position="225"/>
        <end position="242"/>
    </location>
</feature>
<dbReference type="EMBL" id="CAJHUC010001484">
    <property type="protein sequence ID" value="CAD7701282.1"/>
    <property type="molecule type" value="Genomic_DNA"/>
</dbReference>
<feature type="compositionally biased region" description="Polar residues" evidence="1">
    <location>
        <begin position="438"/>
        <end position="447"/>
    </location>
</feature>
<sequence>MDSELPSAVPLRAKAKGTTRNWLQKKFLDNFLIIGLAVAVAVALAWPYPGDEVSQHKVGSFRIVTTVNICTIFVISGLTLDTQDIITAITAFRSLAYGLIAILIITPTLGFGIVKLPFEPEEFAPGLAIFAAVPTTLSSGVSMVNQARGNTALALMLTIGSNLAGVATVPFTIDLIIAHGGNVDIDTLALLVKLLLTILLPVIVGKGLRELVPWLRRLAKEHKPLLSIVSNGSLVLIVWQSLSRSRDLVLDQRGKDVGIIMAAAAGMHLIYLVWNSAATVVLALPPREMRSVVLMASQKTLPVSLTVISFLDESIWDLGLLSIPCILGHLVQLLIDAVIVARWASMGDHSTMDTISSLGAIRGPGADDGTVKAGMMLVSNPLASKDPSGNGVDDGGYMRCNVEEEGGLGERVHGREVPAALQAFSMSSSSDDSFQSARTVFSTSTHMSPRGSPHSEPS</sequence>
<proteinExistence type="predicted"/>
<feature type="transmembrane region" description="Helical" evidence="2">
    <location>
        <begin position="257"/>
        <end position="284"/>
    </location>
</feature>
<keyword evidence="2" id="KW-1133">Transmembrane helix</keyword>
<gene>
    <name evidence="3" type="ORF">OSTQU699_LOCUS6641</name>
</gene>
<dbReference type="Gene3D" id="1.20.1530.20">
    <property type="match status" value="1"/>
</dbReference>
<comment type="caution">
    <text evidence="3">The sequence shown here is derived from an EMBL/GenBank/DDBJ whole genome shotgun (WGS) entry which is preliminary data.</text>
</comment>
<accession>A0A8S1JCB8</accession>
<dbReference type="GO" id="GO:0009941">
    <property type="term" value="C:chloroplast envelope"/>
    <property type="evidence" value="ECO:0007669"/>
    <property type="project" value="TreeGrafter"/>
</dbReference>
<feature type="transmembrane region" description="Helical" evidence="2">
    <location>
        <begin position="152"/>
        <end position="173"/>
    </location>
</feature>
<feature type="compositionally biased region" description="Low complexity" evidence="1">
    <location>
        <begin position="423"/>
        <end position="437"/>
    </location>
</feature>
<evidence type="ECO:0000313" key="4">
    <source>
        <dbReference type="Proteomes" id="UP000708148"/>
    </source>
</evidence>
<protein>
    <submittedName>
        <fullName evidence="3">Uncharacterized protein</fullName>
    </submittedName>
</protein>
<dbReference type="AlphaFoldDB" id="A0A8S1JCB8"/>
<dbReference type="OrthoDB" id="188035at2759"/>
<feature type="region of interest" description="Disordered" evidence="1">
    <location>
        <begin position="423"/>
        <end position="458"/>
    </location>
</feature>
<reference evidence="3" key="1">
    <citation type="submission" date="2020-12" db="EMBL/GenBank/DDBJ databases">
        <authorList>
            <person name="Iha C."/>
        </authorList>
    </citation>
    <scope>NUCLEOTIDE SEQUENCE</scope>
</reference>
<feature type="transmembrane region" description="Helical" evidence="2">
    <location>
        <begin position="126"/>
        <end position="145"/>
    </location>
</feature>
<dbReference type="Pfam" id="PF13593">
    <property type="entry name" value="SBF_like"/>
    <property type="match status" value="1"/>
</dbReference>
<keyword evidence="4" id="KW-1185">Reference proteome</keyword>
<feature type="transmembrane region" description="Helical" evidence="2">
    <location>
        <begin position="92"/>
        <end position="114"/>
    </location>
</feature>
<organism evidence="3 4">
    <name type="scientific">Ostreobium quekettii</name>
    <dbReference type="NCBI Taxonomy" id="121088"/>
    <lineage>
        <taxon>Eukaryota</taxon>
        <taxon>Viridiplantae</taxon>
        <taxon>Chlorophyta</taxon>
        <taxon>core chlorophytes</taxon>
        <taxon>Ulvophyceae</taxon>
        <taxon>TCBD clade</taxon>
        <taxon>Bryopsidales</taxon>
        <taxon>Ostreobineae</taxon>
        <taxon>Ostreobiaceae</taxon>
        <taxon>Ostreobium</taxon>
    </lineage>
</organism>
<evidence type="ECO:0000256" key="1">
    <source>
        <dbReference type="SAM" id="MobiDB-lite"/>
    </source>
</evidence>
<feature type="transmembrane region" description="Helical" evidence="2">
    <location>
        <begin position="185"/>
        <end position="204"/>
    </location>
</feature>
<dbReference type="InterPro" id="IPR038770">
    <property type="entry name" value="Na+/solute_symporter_sf"/>
</dbReference>